<gene>
    <name evidence="1" type="ORF">QEZ52_03970</name>
</gene>
<dbReference type="RefSeq" id="WP_406648142.1">
    <property type="nucleotide sequence ID" value="NZ_CP123584.1"/>
</dbReference>
<dbReference type="PANTHER" id="PTHR48228:SF4">
    <property type="entry name" value="BLR3030 PROTEIN"/>
    <property type="match status" value="1"/>
</dbReference>
<dbReference type="InterPro" id="IPR023606">
    <property type="entry name" value="CoA-Trfase_III_dom_1_sf"/>
</dbReference>
<keyword evidence="1" id="KW-0808">Transferase</keyword>
<evidence type="ECO:0000313" key="2">
    <source>
        <dbReference type="Proteomes" id="UP001623232"/>
    </source>
</evidence>
<dbReference type="EMBL" id="CP123584">
    <property type="protein sequence ID" value="WZK89716.1"/>
    <property type="molecule type" value="Genomic_DNA"/>
</dbReference>
<dbReference type="InterPro" id="IPR050509">
    <property type="entry name" value="CoA-transferase_III"/>
</dbReference>
<sequence>MRVEIDQNLRGPVPDRIAVQVRGEAAFASCFATDELALESLSAAARALAALSGVSGVEIDRRLALKWFDMTLRPSGWTMPSAWDPIAGDYQAADGWVRLHTNAPHHRDAALEVLGCAPDRDSVARAVLCWDKADLEQAVAVAGGCSAAMHTLDQWMAHPQGQAVAREPLVAWETHEHGRAAVADLSDVKVLDLTRVLAGPVATRFLAGFGAQVLRIDPPSWGEPGVEPEVTLGKRCAGLELRDRNDRTTFERLLGQADILIHGYRPGALARLGYDTLDLQRLSPGLIDVSLCAYGWTGPMAGRRGFDSLVQMSSGIAAEGMMRAGAERPVPLPVQALDHATGYLMAAAGLRALSWRNHGRGGASARLSLARTAGLLTGTGARTFSTDTIGAEMDADLSQDVEYTGWGTAYRVKFPLTVAGVGPTWRYPAGPLRRDGTTWE</sequence>
<organism evidence="1 2">
    <name type="scientific">Aliisedimentitalea scapharcae</name>
    <dbReference type="NCBI Taxonomy" id="1524259"/>
    <lineage>
        <taxon>Bacteria</taxon>
        <taxon>Pseudomonadati</taxon>
        <taxon>Pseudomonadota</taxon>
        <taxon>Alphaproteobacteria</taxon>
        <taxon>Rhodobacterales</taxon>
        <taxon>Roseobacteraceae</taxon>
        <taxon>Aliisedimentitalea</taxon>
    </lineage>
</organism>
<dbReference type="GO" id="GO:0016740">
    <property type="term" value="F:transferase activity"/>
    <property type="evidence" value="ECO:0007669"/>
    <property type="project" value="UniProtKB-KW"/>
</dbReference>
<dbReference type="InterPro" id="IPR003673">
    <property type="entry name" value="CoA-Trfase_fam_III"/>
</dbReference>
<evidence type="ECO:0000313" key="1">
    <source>
        <dbReference type="EMBL" id="WZK89716.1"/>
    </source>
</evidence>
<protein>
    <submittedName>
        <fullName evidence="1">CoA transferase</fullName>
    </submittedName>
</protein>
<dbReference type="SUPFAM" id="SSF89796">
    <property type="entry name" value="CoA-transferase family III (CaiB/BaiF)"/>
    <property type="match status" value="2"/>
</dbReference>
<reference evidence="1 2" key="1">
    <citation type="submission" date="2023-04" db="EMBL/GenBank/DDBJ databases">
        <title>Complete genome sequence of Alisedimentitalea scapharcae.</title>
        <authorList>
            <person name="Rong J.-C."/>
            <person name="Yi M.-L."/>
            <person name="Zhao Q."/>
        </authorList>
    </citation>
    <scope>NUCLEOTIDE SEQUENCE [LARGE SCALE GENOMIC DNA]</scope>
    <source>
        <strain evidence="1 2">KCTC 42119</strain>
    </source>
</reference>
<name>A0ABZ2XUE4_9RHOB</name>
<dbReference type="PANTHER" id="PTHR48228">
    <property type="entry name" value="SUCCINYL-COA--D-CITRAMALATE COA-TRANSFERASE"/>
    <property type="match status" value="1"/>
</dbReference>
<proteinExistence type="predicted"/>
<dbReference type="Pfam" id="PF02515">
    <property type="entry name" value="CoA_transf_3"/>
    <property type="match status" value="1"/>
</dbReference>
<accession>A0ABZ2XUE4</accession>
<dbReference type="Gene3D" id="3.40.50.10540">
    <property type="entry name" value="Crotonobetainyl-coa:carnitine coa-transferase, domain 1"/>
    <property type="match status" value="1"/>
</dbReference>
<keyword evidence="2" id="KW-1185">Reference proteome</keyword>
<dbReference type="Proteomes" id="UP001623232">
    <property type="component" value="Chromosome"/>
</dbReference>